<dbReference type="EC" id="3.1.26.3" evidence="9"/>
<dbReference type="NCBIfam" id="TIGR02191">
    <property type="entry name" value="RNaseIII"/>
    <property type="match status" value="1"/>
</dbReference>
<dbReference type="HAMAP" id="MF_00104">
    <property type="entry name" value="RNase_III"/>
    <property type="match status" value="1"/>
</dbReference>
<protein>
    <recommendedName>
        <fullName evidence="9">Ribonuclease 3</fullName>
        <ecNumber evidence="9">3.1.26.3</ecNumber>
    </recommendedName>
    <alternativeName>
        <fullName evidence="9">Ribonuclease III</fullName>
        <shortName evidence="9">RNase III</shortName>
    </alternativeName>
</protein>
<dbReference type="GO" id="GO:0010468">
    <property type="term" value="P:regulation of gene expression"/>
    <property type="evidence" value="ECO:0007669"/>
    <property type="project" value="TreeGrafter"/>
</dbReference>
<dbReference type="FunFam" id="1.10.1520.10:FF:000001">
    <property type="entry name" value="Ribonuclease 3"/>
    <property type="match status" value="1"/>
</dbReference>
<evidence type="ECO:0000313" key="13">
    <source>
        <dbReference type="Proteomes" id="UP000230251"/>
    </source>
</evidence>
<dbReference type="GO" id="GO:0006397">
    <property type="term" value="P:mRNA processing"/>
    <property type="evidence" value="ECO:0007669"/>
    <property type="project" value="UniProtKB-UniRule"/>
</dbReference>
<comment type="cofactor">
    <cofactor evidence="9">
        <name>Mg(2+)</name>
        <dbReference type="ChEBI" id="CHEBI:18420"/>
    </cofactor>
</comment>
<evidence type="ECO:0000256" key="1">
    <source>
        <dbReference type="ARBA" id="ARBA00000109"/>
    </source>
</evidence>
<dbReference type="PROSITE" id="PS50137">
    <property type="entry name" value="DS_RBD"/>
    <property type="match status" value="1"/>
</dbReference>
<keyword evidence="3 9" id="KW-0698">rRNA processing</keyword>
<keyword evidence="8 9" id="KW-0694">RNA-binding</keyword>
<dbReference type="GO" id="GO:0004525">
    <property type="term" value="F:ribonuclease III activity"/>
    <property type="evidence" value="ECO:0007669"/>
    <property type="project" value="UniProtKB-UniRule"/>
</dbReference>
<dbReference type="GO" id="GO:0005737">
    <property type="term" value="C:cytoplasm"/>
    <property type="evidence" value="ECO:0007669"/>
    <property type="project" value="UniProtKB-SubCell"/>
</dbReference>
<comment type="subunit">
    <text evidence="9">Homodimer.</text>
</comment>
<feature type="binding site" evidence="9">
    <location>
        <position position="125"/>
    </location>
    <ligand>
        <name>Mg(2+)</name>
        <dbReference type="ChEBI" id="CHEBI:18420"/>
    </ligand>
</feature>
<keyword evidence="9" id="KW-0699">rRNA-binding</keyword>
<name>A0A2M8EPZ3_9BACT</name>
<dbReference type="Gene3D" id="1.10.1520.10">
    <property type="entry name" value="Ribonuclease III domain"/>
    <property type="match status" value="1"/>
</dbReference>
<sequence length="232" mass="26271">MIKRKPIKDLAKKIKVKLLKDSHLEQAVVHRSYLNEHSDFPLGQNERLEFLGDAVLELVVTEYLFENFENPEGELTNFRAALVNGQNLALIGKSLEIEDYLYLSKGESKDNNTKARNYILANAMEAIIGAIYLDFGWEEAKRFVTEYVIATLPGILKKKLYIDPKSLFQEESQSKMSLTPSYKVLEESGPDHNKKFRVGAYLGKNLIAEGEGTSKQEAQIDAAKNALEEQGW</sequence>
<keyword evidence="9" id="KW-0460">Magnesium</keyword>
<dbReference type="SMART" id="SM00535">
    <property type="entry name" value="RIBOc"/>
    <property type="match status" value="1"/>
</dbReference>
<dbReference type="InterPro" id="IPR011907">
    <property type="entry name" value="RNase_III"/>
</dbReference>
<dbReference type="GO" id="GO:0019843">
    <property type="term" value="F:rRNA binding"/>
    <property type="evidence" value="ECO:0007669"/>
    <property type="project" value="UniProtKB-KW"/>
</dbReference>
<feature type="domain" description="RNase III" evidence="11">
    <location>
        <begin position="7"/>
        <end position="136"/>
    </location>
</feature>
<reference evidence="13" key="1">
    <citation type="submission" date="2017-09" db="EMBL/GenBank/DDBJ databases">
        <title>Depth-based differentiation of microbial function through sediment-hosted aquifers and enrichment of novel symbionts in the deep terrestrial subsurface.</title>
        <authorList>
            <person name="Probst A.J."/>
            <person name="Ladd B."/>
            <person name="Jarett J.K."/>
            <person name="Geller-Mcgrath D.E."/>
            <person name="Sieber C.M.K."/>
            <person name="Emerson J.B."/>
            <person name="Anantharaman K."/>
            <person name="Thomas B.C."/>
            <person name="Malmstrom R."/>
            <person name="Stieglmeier M."/>
            <person name="Klingl A."/>
            <person name="Woyke T."/>
            <person name="Ryan C.M."/>
            <person name="Banfield J.F."/>
        </authorList>
    </citation>
    <scope>NUCLEOTIDE SEQUENCE [LARGE SCALE GENOMIC DNA]</scope>
</reference>
<evidence type="ECO:0000259" key="11">
    <source>
        <dbReference type="PROSITE" id="PS50142"/>
    </source>
</evidence>
<evidence type="ECO:0000256" key="3">
    <source>
        <dbReference type="ARBA" id="ARBA00022552"/>
    </source>
</evidence>
<dbReference type="Pfam" id="PF14622">
    <property type="entry name" value="Ribonucleas_3_3"/>
    <property type="match status" value="1"/>
</dbReference>
<dbReference type="SUPFAM" id="SSF69065">
    <property type="entry name" value="RNase III domain-like"/>
    <property type="match status" value="1"/>
</dbReference>
<keyword evidence="4 9" id="KW-0507">mRNA processing</keyword>
<dbReference type="InterPro" id="IPR014720">
    <property type="entry name" value="dsRBD_dom"/>
</dbReference>
<feature type="binding site" evidence="9">
    <location>
        <position position="49"/>
    </location>
    <ligand>
        <name>Mg(2+)</name>
        <dbReference type="ChEBI" id="CHEBI:18420"/>
    </ligand>
</feature>
<evidence type="ECO:0000313" key="12">
    <source>
        <dbReference type="EMBL" id="PJC24813.1"/>
    </source>
</evidence>
<feature type="active site" evidence="9">
    <location>
        <position position="125"/>
    </location>
</feature>
<dbReference type="Gene3D" id="3.30.160.20">
    <property type="match status" value="1"/>
</dbReference>
<dbReference type="CDD" id="cd00593">
    <property type="entry name" value="RIBOc"/>
    <property type="match status" value="1"/>
</dbReference>
<dbReference type="GO" id="GO:0046872">
    <property type="term" value="F:metal ion binding"/>
    <property type="evidence" value="ECO:0007669"/>
    <property type="project" value="UniProtKB-KW"/>
</dbReference>
<dbReference type="GO" id="GO:0003725">
    <property type="term" value="F:double-stranded RNA binding"/>
    <property type="evidence" value="ECO:0007669"/>
    <property type="project" value="TreeGrafter"/>
</dbReference>
<dbReference type="InterPro" id="IPR000999">
    <property type="entry name" value="RNase_III_dom"/>
</dbReference>
<dbReference type="PROSITE" id="PS50142">
    <property type="entry name" value="RNASE_3_2"/>
    <property type="match status" value="1"/>
</dbReference>
<keyword evidence="7 9" id="KW-0378">Hydrolase</keyword>
<dbReference type="EMBL" id="PFSI01000016">
    <property type="protein sequence ID" value="PJC24813.1"/>
    <property type="molecule type" value="Genomic_DNA"/>
</dbReference>
<feature type="binding site" evidence="9">
    <location>
        <position position="122"/>
    </location>
    <ligand>
        <name>Mg(2+)</name>
        <dbReference type="ChEBI" id="CHEBI:18420"/>
    </ligand>
</feature>
<evidence type="ECO:0000256" key="7">
    <source>
        <dbReference type="ARBA" id="ARBA00022801"/>
    </source>
</evidence>
<dbReference type="Pfam" id="PF00035">
    <property type="entry name" value="dsrm"/>
    <property type="match status" value="1"/>
</dbReference>
<dbReference type="PANTHER" id="PTHR11207">
    <property type="entry name" value="RIBONUCLEASE III"/>
    <property type="match status" value="1"/>
</dbReference>
<feature type="active site" evidence="9">
    <location>
        <position position="53"/>
    </location>
</feature>
<dbReference type="GO" id="GO:0008033">
    <property type="term" value="P:tRNA processing"/>
    <property type="evidence" value="ECO:0007669"/>
    <property type="project" value="UniProtKB-KW"/>
</dbReference>
<dbReference type="Proteomes" id="UP000230251">
    <property type="component" value="Unassembled WGS sequence"/>
</dbReference>
<accession>A0A2M8EPZ3</accession>
<evidence type="ECO:0000256" key="6">
    <source>
        <dbReference type="ARBA" id="ARBA00022759"/>
    </source>
</evidence>
<keyword evidence="9" id="KW-0963">Cytoplasm</keyword>
<gene>
    <name evidence="9 12" type="primary">rnc</name>
    <name evidence="12" type="ORF">CO057_00770</name>
</gene>
<dbReference type="CDD" id="cd10845">
    <property type="entry name" value="DSRM_RNAse_III_family"/>
    <property type="match status" value="1"/>
</dbReference>
<comment type="function">
    <text evidence="9">Digests double-stranded RNA. Involved in the processing of primary rRNA transcript to yield the immediate precursors to the large and small rRNAs (23S and 16S). Processes some mRNAs, and tRNAs when they are encoded in the rRNA operon. Processes pre-crRNA and tracrRNA of type II CRISPR loci if present in the organism.</text>
</comment>
<dbReference type="AlphaFoldDB" id="A0A2M8EPZ3"/>
<evidence type="ECO:0000256" key="5">
    <source>
        <dbReference type="ARBA" id="ARBA00022722"/>
    </source>
</evidence>
<comment type="caution">
    <text evidence="12">The sequence shown here is derived from an EMBL/GenBank/DDBJ whole genome shotgun (WGS) entry which is preliminary data.</text>
</comment>
<comment type="subcellular location">
    <subcellularLocation>
        <location evidence="9">Cytoplasm</location>
    </subcellularLocation>
</comment>
<keyword evidence="9" id="KW-0479">Metal-binding</keyword>
<proteinExistence type="inferred from homology"/>
<evidence type="ECO:0000256" key="2">
    <source>
        <dbReference type="ARBA" id="ARBA00010183"/>
    </source>
</evidence>
<dbReference type="SUPFAM" id="SSF54768">
    <property type="entry name" value="dsRNA-binding domain-like"/>
    <property type="match status" value="1"/>
</dbReference>
<keyword evidence="9" id="KW-0819">tRNA processing</keyword>
<comment type="similarity">
    <text evidence="2">Belongs to the ribonuclease III family.</text>
</comment>
<comment type="catalytic activity">
    <reaction evidence="1 9">
        <text>Endonucleolytic cleavage to 5'-phosphomonoester.</text>
        <dbReference type="EC" id="3.1.26.3"/>
    </reaction>
</comment>
<dbReference type="PROSITE" id="PS00517">
    <property type="entry name" value="RNASE_3_1"/>
    <property type="match status" value="1"/>
</dbReference>
<keyword evidence="5 9" id="KW-0540">Nuclease</keyword>
<evidence type="ECO:0000256" key="4">
    <source>
        <dbReference type="ARBA" id="ARBA00022664"/>
    </source>
</evidence>
<evidence type="ECO:0000256" key="8">
    <source>
        <dbReference type="ARBA" id="ARBA00022884"/>
    </source>
</evidence>
<feature type="domain" description="DRBM" evidence="10">
    <location>
        <begin position="163"/>
        <end position="232"/>
    </location>
</feature>
<dbReference type="PANTHER" id="PTHR11207:SF0">
    <property type="entry name" value="RIBONUCLEASE 3"/>
    <property type="match status" value="1"/>
</dbReference>
<dbReference type="GO" id="GO:0006364">
    <property type="term" value="P:rRNA processing"/>
    <property type="evidence" value="ECO:0007669"/>
    <property type="project" value="UniProtKB-UniRule"/>
</dbReference>
<dbReference type="InterPro" id="IPR036389">
    <property type="entry name" value="RNase_III_sf"/>
</dbReference>
<keyword evidence="6 9" id="KW-0255">Endonuclease</keyword>
<organism evidence="12 13">
    <name type="scientific">Candidatus Uhrbacteria bacterium CG_4_9_14_0_2_um_filter_41_50</name>
    <dbReference type="NCBI Taxonomy" id="1975031"/>
    <lineage>
        <taxon>Bacteria</taxon>
        <taxon>Candidatus Uhriibacteriota</taxon>
    </lineage>
</organism>
<dbReference type="SMART" id="SM00358">
    <property type="entry name" value="DSRM"/>
    <property type="match status" value="1"/>
</dbReference>
<evidence type="ECO:0000259" key="10">
    <source>
        <dbReference type="PROSITE" id="PS50137"/>
    </source>
</evidence>
<evidence type="ECO:0000256" key="9">
    <source>
        <dbReference type="HAMAP-Rule" id="MF_00104"/>
    </source>
</evidence>